<evidence type="ECO:0000313" key="4">
    <source>
        <dbReference type="Proteomes" id="UP001054945"/>
    </source>
</evidence>
<evidence type="ECO:0000256" key="1">
    <source>
        <dbReference type="SAM" id="MobiDB-lite"/>
    </source>
</evidence>
<evidence type="ECO:0000313" key="3">
    <source>
        <dbReference type="EMBL" id="GIY50237.1"/>
    </source>
</evidence>
<keyword evidence="2" id="KW-0472">Membrane</keyword>
<feature type="transmembrane region" description="Helical" evidence="2">
    <location>
        <begin position="39"/>
        <end position="63"/>
    </location>
</feature>
<dbReference type="AlphaFoldDB" id="A0AAV4TYM5"/>
<organism evidence="3 4">
    <name type="scientific">Caerostris extrusa</name>
    <name type="common">Bark spider</name>
    <name type="synonym">Caerostris bankana</name>
    <dbReference type="NCBI Taxonomy" id="172846"/>
    <lineage>
        <taxon>Eukaryota</taxon>
        <taxon>Metazoa</taxon>
        <taxon>Ecdysozoa</taxon>
        <taxon>Arthropoda</taxon>
        <taxon>Chelicerata</taxon>
        <taxon>Arachnida</taxon>
        <taxon>Araneae</taxon>
        <taxon>Araneomorphae</taxon>
        <taxon>Entelegynae</taxon>
        <taxon>Araneoidea</taxon>
        <taxon>Araneidae</taxon>
        <taxon>Caerostris</taxon>
    </lineage>
</organism>
<feature type="region of interest" description="Disordered" evidence="1">
    <location>
        <begin position="82"/>
        <end position="110"/>
    </location>
</feature>
<reference evidence="3 4" key="1">
    <citation type="submission" date="2021-06" db="EMBL/GenBank/DDBJ databases">
        <title>Caerostris extrusa draft genome.</title>
        <authorList>
            <person name="Kono N."/>
            <person name="Arakawa K."/>
        </authorList>
    </citation>
    <scope>NUCLEOTIDE SEQUENCE [LARGE SCALE GENOMIC DNA]</scope>
</reference>
<gene>
    <name evidence="3" type="ORF">CEXT_569151</name>
</gene>
<proteinExistence type="predicted"/>
<dbReference type="Proteomes" id="UP001054945">
    <property type="component" value="Unassembled WGS sequence"/>
</dbReference>
<protein>
    <submittedName>
        <fullName evidence="3">Uncharacterized protein</fullName>
    </submittedName>
</protein>
<keyword evidence="2" id="KW-0812">Transmembrane</keyword>
<comment type="caution">
    <text evidence="3">The sequence shown here is derived from an EMBL/GenBank/DDBJ whole genome shotgun (WGS) entry which is preliminary data.</text>
</comment>
<keyword evidence="2" id="KW-1133">Transmembrane helix</keyword>
<name>A0AAV4TYM5_CAEEX</name>
<keyword evidence="4" id="KW-1185">Reference proteome</keyword>
<evidence type="ECO:0000256" key="2">
    <source>
        <dbReference type="SAM" id="Phobius"/>
    </source>
</evidence>
<dbReference type="EMBL" id="BPLR01011956">
    <property type="protein sequence ID" value="GIY50237.1"/>
    <property type="molecule type" value="Genomic_DNA"/>
</dbReference>
<accession>A0AAV4TYM5</accession>
<sequence>MLWNRIDTAIAGGIIFLVLSGVSFMVDSVTYWTMPPTDYVLFTTASFILCFFLVFSLIIYWNILRQDPDDSSNFFGMHGSIFGGDNDDDEEEKNGTQDSPQGVSQLKKLN</sequence>
<feature type="transmembrane region" description="Helical" evidence="2">
    <location>
        <begin position="12"/>
        <end position="33"/>
    </location>
</feature>